<keyword evidence="3" id="KW-1185">Reference proteome</keyword>
<reference evidence="2 3" key="1">
    <citation type="submission" date="2017-06" db="EMBL/GenBank/DDBJ databases">
        <title>Investigating the central metabolism of Clostridium thermosuccinogenes.</title>
        <authorList>
            <person name="Koendjbiharie J.G."/>
            <person name="van Kranenburg R."/>
        </authorList>
    </citation>
    <scope>NUCLEOTIDE SEQUENCE [LARGE SCALE GENOMIC DNA]</scope>
    <source>
        <strain evidence="2 3">DSM 5806</strain>
    </source>
</reference>
<feature type="domain" description="Methyltransferase" evidence="1">
    <location>
        <begin position="60"/>
        <end position="148"/>
    </location>
</feature>
<protein>
    <recommendedName>
        <fullName evidence="1">Methyltransferase domain-containing protein</fullName>
    </recommendedName>
</protein>
<dbReference type="Pfam" id="PF13649">
    <property type="entry name" value="Methyltransf_25"/>
    <property type="match status" value="1"/>
</dbReference>
<accession>A0A2K2FEP1</accession>
<evidence type="ECO:0000313" key="2">
    <source>
        <dbReference type="EMBL" id="PNT99229.1"/>
    </source>
</evidence>
<dbReference type="AlphaFoldDB" id="A0A2K2FEP1"/>
<evidence type="ECO:0000313" key="3">
    <source>
        <dbReference type="Proteomes" id="UP000236151"/>
    </source>
</evidence>
<dbReference type="Proteomes" id="UP000236151">
    <property type="component" value="Unassembled WGS sequence"/>
</dbReference>
<evidence type="ECO:0000259" key="1">
    <source>
        <dbReference type="Pfam" id="PF13649"/>
    </source>
</evidence>
<gene>
    <name evidence="2" type="ORF">CDQ84_09030</name>
</gene>
<dbReference type="KEGG" id="cthd:CDO33_01800"/>
<dbReference type="InterPro" id="IPR029063">
    <property type="entry name" value="SAM-dependent_MTases_sf"/>
</dbReference>
<proteinExistence type="predicted"/>
<comment type="caution">
    <text evidence="2">The sequence shown here is derived from an EMBL/GenBank/DDBJ whole genome shotgun (WGS) entry which is preliminary data.</text>
</comment>
<name>A0A2K2FEP1_9CLOT</name>
<dbReference type="CDD" id="cd02440">
    <property type="entry name" value="AdoMet_MTases"/>
    <property type="match status" value="1"/>
</dbReference>
<dbReference type="InterPro" id="IPR041698">
    <property type="entry name" value="Methyltransf_25"/>
</dbReference>
<organism evidence="2 3">
    <name type="scientific">Clostridium thermosuccinogenes</name>
    <dbReference type="NCBI Taxonomy" id="84032"/>
    <lineage>
        <taxon>Bacteria</taxon>
        <taxon>Bacillati</taxon>
        <taxon>Bacillota</taxon>
        <taxon>Clostridia</taxon>
        <taxon>Eubacteriales</taxon>
        <taxon>Clostridiaceae</taxon>
        <taxon>Clostridium</taxon>
    </lineage>
</organism>
<sequence>MLQKHKLYYFKEDLFMTDNIGNYAHHAAIWDWGGYDRTEEHEYWCRYAAQYGKNVLIPFCAIGETGAYMARKGFTVTAFDITPEMIMEGKKRFGDVPGLQFFVGDVRAFCFDIPPADFCFATDFGHIHTIDEVKKALLCIHRHLREGGVLVIETALPPKESYYAPPKAFYPKEQVYPDKKVWKTGDTFDDEKTGRCYISQTVYIEYGNGKAEQFDHSFYLQCYPRDTWLSTLAECGFEILHEYRNREKEPWHENDGLWIVEAAKKKI</sequence>
<dbReference type="EMBL" id="NIOJ01000020">
    <property type="protein sequence ID" value="PNT99229.1"/>
    <property type="molecule type" value="Genomic_DNA"/>
</dbReference>
<dbReference type="SUPFAM" id="SSF53335">
    <property type="entry name" value="S-adenosyl-L-methionine-dependent methyltransferases"/>
    <property type="match status" value="1"/>
</dbReference>
<dbReference type="Gene3D" id="3.40.50.150">
    <property type="entry name" value="Vaccinia Virus protein VP39"/>
    <property type="match status" value="1"/>
</dbReference>